<dbReference type="EMBL" id="CAUYUJ010002558">
    <property type="protein sequence ID" value="CAK0801337.1"/>
    <property type="molecule type" value="Genomic_DNA"/>
</dbReference>
<feature type="region of interest" description="Disordered" evidence="2">
    <location>
        <begin position="1471"/>
        <end position="1508"/>
    </location>
</feature>
<feature type="non-terminal residue" evidence="3">
    <location>
        <position position="3938"/>
    </location>
</feature>
<feature type="region of interest" description="Disordered" evidence="2">
    <location>
        <begin position="2545"/>
        <end position="2574"/>
    </location>
</feature>
<feature type="region of interest" description="Disordered" evidence="2">
    <location>
        <begin position="2393"/>
        <end position="2468"/>
    </location>
</feature>
<dbReference type="PANTHER" id="PTHR24216:SF65">
    <property type="entry name" value="PAXILLIN-LIKE PROTEIN 1"/>
    <property type="match status" value="1"/>
</dbReference>
<reference evidence="3" key="1">
    <citation type="submission" date="2023-10" db="EMBL/GenBank/DDBJ databases">
        <authorList>
            <person name="Chen Y."/>
            <person name="Shah S."/>
            <person name="Dougan E. K."/>
            <person name="Thang M."/>
            <person name="Chan C."/>
        </authorList>
    </citation>
    <scope>NUCLEOTIDE SEQUENCE [LARGE SCALE GENOMIC DNA]</scope>
</reference>
<dbReference type="Proteomes" id="UP001189429">
    <property type="component" value="Unassembled WGS sequence"/>
</dbReference>
<organism evidence="3 4">
    <name type="scientific">Prorocentrum cordatum</name>
    <dbReference type="NCBI Taxonomy" id="2364126"/>
    <lineage>
        <taxon>Eukaryota</taxon>
        <taxon>Sar</taxon>
        <taxon>Alveolata</taxon>
        <taxon>Dinophyceae</taxon>
        <taxon>Prorocentrales</taxon>
        <taxon>Prorocentraceae</taxon>
        <taxon>Prorocentrum</taxon>
    </lineage>
</organism>
<accession>A0ABN9Q753</accession>
<feature type="compositionally biased region" description="Basic and acidic residues" evidence="2">
    <location>
        <begin position="544"/>
        <end position="560"/>
    </location>
</feature>
<comment type="caution">
    <text evidence="3">The sequence shown here is derived from an EMBL/GenBank/DDBJ whole genome shotgun (WGS) entry which is preliminary data.</text>
</comment>
<name>A0ABN9Q753_9DINO</name>
<evidence type="ECO:0000256" key="1">
    <source>
        <dbReference type="SAM" id="Coils"/>
    </source>
</evidence>
<feature type="region of interest" description="Disordered" evidence="2">
    <location>
        <begin position="460"/>
        <end position="489"/>
    </location>
</feature>
<dbReference type="PANTHER" id="PTHR24216">
    <property type="entry name" value="PAXILLIN-RELATED"/>
    <property type="match status" value="1"/>
</dbReference>
<sequence length="3938" mass="419752">MGGARCMRDGREGRVTVGRMRGGEMLVAGERVIEMNGVDESEVASCQKKHEDYSYAWSENMGAAYRNYKGGPPEYSNPIKRPPGTDNDDHIVAHFDDGAEYVVPGITWKKWEDMGLDKRQGKPAEKTFWKGETTDGNKVTALRYHRGHKATGVRTEFLAIFEATDSGKRPGMICNMTVVDVANMAADIQWISTLAEKYAAGHIDNDELTAQKNIYFGKAKRAYAKSTGPVAKRPAGRPPSKKAAEDDEDKPDELDLMSKEHEEGDDDQEDEEGDDDPEDEDDANEENEYTEDDEQPLKPTLKRGKPAGKEAGEPATKAAKVVKPKFALRPKPAAFKSSEAIAPKAKATAKPKRKPTPATAESDEDESAADIAKVIENVPPGDVAAGTGRASVGAASSDVIPDMCTDIRTYIRSMQFSPPRRSPALEMSDGPPPMACAACGSEEHYTFDPACSVLSRPCGKNGGIRPDGRPVDPVDLGGSTDEEDQAPTSQSVGMFAETLPGMPAFAPVGAAPIEGGAAAARDFIQRRCAEVAAARAAGSDSAAEEVKPAEEVTPAEEVKPPARSGGGASAAEEVKPAVEVTPAEADIENTFAQALDNLSSLGDASAWDRGRAAVSALAKMLSQVREGDDAARLAELVMIAQGEVACRDAKRHEAADAAAGMTVQPPQRLQIPVLAPVAGATAPAMSAAPVVAPTPPQPAATPTPKQHLAAHGIIPEPASWADGRRRRWKSELLQSPPSDDEEETPCLPQFRAGAEAETSCKLGPWHSTSTEVYPPARGLKVPPPAAPVSRVDRLLQRMSPIEDTTETPFPAVYDAAKDNIPSQVVDGITADDIATACRFKASPVATAVPASSLLGKVPPAVGGGDVAGGSAPAVLDVKVPSGVIYKQDVLDELSRAQRAIQMGADALCADALQDKLKNFYGLGVMSNLRALQHGDAGPDGHGDASADAAEKRAKKMAEEEEMWEELKRGSFMFQTRGEKISSMWNRALAADSKLKEDYKNTLGLPNKAKFRADWGEKRYKQFWERRSKTTTNRKSEKLSGKYLALARIAHKEGGGKDGLKAATTYATNCIILGKHWVKWDSMTNTLKFYYVEHEISDEYVTAWTAHEEWCNAPQPVQDALCLEGGGAAGPSAMTADGSDGASTRGGALATAKAKAKGKAAAVMRRPAAAHRDDEADEEAALVDTTAPEAGELEEAGGACEEAGDDDDGEPPLKREKTSLDVAMADFKKEKSLFRGLMQQTSTTLDLIESNSEWDWAKNEQNRGALESAQQTAQTAVNSTAALKELLAVNDYGDMKARIGASQLEVNFQKGATALKEPLKNLQTAASRILRMHKQTLEQIKKQTSKAGKRQRQSGPVDSLMLNASNSAWLVDQCRQQFRMGQSVTAHLSEPASPPGSGEPPMQCDAELEAVVINVCIPRLPRAFETRIKFTVPVCIEFRRDPTSDGDADMEDAEAAQQCFDAARECVTRLSVGGATREPMGDQGAPAPPKRPADSDAPQPQVVRPPKHAKLQAALAEGWPQVITAPAAAANEDTMHIRLKGHVPSGGASSSSSGARVPQPPSHPPPFVAPPEPQLVPQRPSHPQPGASSHPSPLVPKRVGVQPESEPQIVQMQPQQPDHPPPRDTAPAAVETQHQQPDHPLPSGQVPVPAPKKSPTGRVGATARRLMRPRRSDGGTAVAPDAPIAPASGDGAVPPEAPSTLTSAKKDGPRAKRWYADPNFTRDLDAFELCCGHGGITNKINELGGRALGMDRKTSHGSEDMCTLPGMLMATHAVLRIKDGGAFWNSPECKTWLNMCIGHTRMWGAVFAEMSSNWGRSKANLEGNDCRIDVAEANHIAYFLSGARSFLLTVAWGRGVFTCTEQPQGSMLIDFLKSLAQHPDLKNFTTYLGWFGAPSVKPLTAMTTIPRSQVGFYIGTPGRKASTAKVNDAADTRPTPLYKVERRVSTRPRAKGWRSEWVTGNKKEQKERMLAQAFGSARLQPTQVTTLSSLVAAQPWSEVSKGRLLEKLGSIVASGSAVGLRMAQQDYECIFGYLTAGSWHQLARTDVPEEAKLNVLVDVAISLGLRNPTEGTYQMLTAMWRTAVGGAEAAKNLARAAKYSYLQQTKRVFKRQVSRLPAPPVRLTELPTSPSTFCENHPDFFKQVYGDELPAACPAPEAAIRSVQATHPCRNTKQQATGAQVMSASASQPDVLQMMQLMFDNLRRADVGAQTGPLNLKILGGGAKRAAASAFAAVEEDVASVTEDILHGLVAKASAAAPATMADDAERSLQSLLSLGDPFAQFQDGAQESGGAGDESRVNPISNSEPRMSPISDSESEGRSAADKGKGCKGGWRASGKGEPDSGGEAENPRRKQARMTFLWNTPQALKDEERRWKKRGGTSREFFEEKYGYGGWGWQAGHVPKRPSDCKGMGGGKGASSRSGKGQGQSKGGAFSERSKGGKDGKGSKGSAPEGTRAPRAQAAWDPHDLEAASSSGSEWLWRGFCPRGDCKKAGSCIFSDPDRDIVREKVANHLWCSTYHNEDNALEWEAALQEADNDAFIVYELGTQKSKERPAPPVEPQPGRAVQQRSSGPVGQYKSKTVVARDVTVRKGELQQVMDCLDRSLTATEHAATIARSAAKAFEDSAAAISGAKKTLESICMRHVGMDEPAARLLQQMSAAAPPRVSAPPKHVEVKKQCSLFEFSVVASAARAGQLDDVKQEPPEGPEETPEGEPVTLAEELGMAPEGAAEVAAHGASRAGKAKRPPKKARAAKAVAGWPAGADGDGADADEAGTGGDDGAEGADYGVSGEDGEKAKKKKKGKNKGKRSKTAKKKRKKSAAPRSSEVPTEPAEVQPPCAAAPDQTAIDAVPRFDRNPVCTKCKKPVEPLAARIAGKKRNVWQCSTCSSRYTQLHRIFGGWPPQSFKSLSQEEKYTFWNDVKEANGKAEVEKIAVETFTRVYRESRASGRQGKYLPLSVYKKKGYSAKRIKRLCKDKKKDDVLGALYCVNIDYKDDKSVEEEVRQSLTAAKERTASPQQHQGKNKGKGKGKEQLAPTSATKKMMSDAVKILAKVSPLAFKAKGLLNNPKASKLHKDHSKALAWHIKDLDALAAAAQDTLSKNAVLSIQLATVKEKADAAEKKCAQAETALSTFDDWREGVVQGVHGAPAWRIPLRPARLVQRLVEVSPALKRMFAAAPITPARPWNVILAHDEVTPGAVLRPHNRRKFVAFYISFLEFKHALRHDCCWFPLGVIRSAQVEKIRGGLSGTIKSLLRRLLLEDGNLVDGVALPLQGGPTMFFAKFAVHLGDEVALSRGLGVKGSAGIRPCLKCANVLKKGSGIAGVGAAPNRLVEITCRDRSAFICNSDEARENASKEHRRSSASELLCIYPLVRHFACIVILPNFDELRDEVASLCHCFAVIDKIQRAKAGDIDASALGAAVDRHADAHEKAYGADNWKPKFHLTTHIPEQVEKFDVVLDCFAVERSHLLPKMILDNQGILKGFEKAAISRVLLARLQELESFDERPGLRGGDAELSPLLAEAVGGDVVLSSSAAFKGLLVWAGDVVRMQNNFLCVAALGQRGGDLFILGHECVVIEKRAPNASVLRKDGELLLAWWSGESVEMCHAWSELASGAAVRAAGHGCPDCACQCPACNCAVTCPACPTVHCGPHYSYWWIVLLLCAAAGFALAQLPGAWRLGRSKSTPSGRAGAASSAWAAIRAPEDAAQGLDLQREAQEQLRQGDFYLVRFQVPGPPLWHERLRVYLPQRAGAVCACYTPDGDSYEEDLGAGRDAAEWCFLPGAGARLYRFRAIPLAAELGQARDRAAQRAGAVAPGMPLAPNMVGRAGAPPAGVGMPGAAPAAAGAAAVAGGAAAAGAPGALAPVPAGAGVGGGLGALAAVLGPAGGVVAPGAGPGGALAGAAPAAPLAPVAPVAGALVAGLAPGGAGVVSDLRVHPMVGTMAKR</sequence>
<feature type="compositionally biased region" description="Acidic residues" evidence="2">
    <location>
        <begin position="245"/>
        <end position="255"/>
    </location>
</feature>
<feature type="compositionally biased region" description="Basic residues" evidence="2">
    <location>
        <begin position="2792"/>
        <end position="2816"/>
    </location>
</feature>
<feature type="compositionally biased region" description="Low complexity" evidence="2">
    <location>
        <begin position="1544"/>
        <end position="1556"/>
    </location>
</feature>
<feature type="compositionally biased region" description="Low complexity" evidence="2">
    <location>
        <begin position="2749"/>
        <end position="2759"/>
    </location>
</feature>
<evidence type="ECO:0000313" key="4">
    <source>
        <dbReference type="Proteomes" id="UP001189429"/>
    </source>
</evidence>
<evidence type="ECO:0000256" key="2">
    <source>
        <dbReference type="SAM" id="MobiDB-lite"/>
    </source>
</evidence>
<feature type="region of interest" description="Disordered" evidence="2">
    <location>
        <begin position="2280"/>
        <end position="2362"/>
    </location>
</feature>
<feature type="region of interest" description="Disordered" evidence="2">
    <location>
        <begin position="1539"/>
        <end position="1710"/>
    </location>
</feature>
<feature type="compositionally biased region" description="Acidic residues" evidence="2">
    <location>
        <begin position="263"/>
        <end position="294"/>
    </location>
</feature>
<feature type="compositionally biased region" description="Pro residues" evidence="2">
    <location>
        <begin position="1557"/>
        <end position="1573"/>
    </location>
</feature>
<feature type="region of interest" description="Disordered" evidence="2">
    <location>
        <begin position="536"/>
        <end position="575"/>
    </location>
</feature>
<evidence type="ECO:0000313" key="3">
    <source>
        <dbReference type="EMBL" id="CAK0801337.1"/>
    </source>
</evidence>
<protein>
    <submittedName>
        <fullName evidence="3">Uncharacterized protein</fullName>
    </submittedName>
</protein>
<feature type="region of interest" description="Disordered" evidence="2">
    <location>
        <begin position="1186"/>
        <end position="1213"/>
    </location>
</feature>
<keyword evidence="1" id="KW-0175">Coiled coil</keyword>
<gene>
    <name evidence="3" type="ORF">PCOR1329_LOCUS9226</name>
</gene>
<feature type="coiled-coil region" evidence="1">
    <location>
        <begin position="3097"/>
        <end position="3124"/>
    </location>
</feature>
<feature type="compositionally biased region" description="Basic and acidic residues" evidence="2">
    <location>
        <begin position="2999"/>
        <end position="3009"/>
    </location>
</feature>
<feature type="region of interest" description="Disordered" evidence="2">
    <location>
        <begin position="223"/>
        <end position="370"/>
    </location>
</feature>
<feature type="compositionally biased region" description="Basic and acidic residues" evidence="2">
    <location>
        <begin position="2433"/>
        <end position="2443"/>
    </location>
</feature>
<feature type="compositionally biased region" description="Basic and acidic residues" evidence="2">
    <location>
        <begin position="2315"/>
        <end position="2325"/>
    </location>
</feature>
<proteinExistence type="predicted"/>
<feature type="region of interest" description="Disordered" evidence="2">
    <location>
        <begin position="2691"/>
        <end position="2836"/>
    </location>
</feature>
<feature type="compositionally biased region" description="Basic residues" evidence="2">
    <location>
        <begin position="2737"/>
        <end position="2748"/>
    </location>
</feature>
<keyword evidence="4" id="KW-1185">Reference proteome</keyword>
<feature type="region of interest" description="Disordered" evidence="2">
    <location>
        <begin position="2999"/>
        <end position="3034"/>
    </location>
</feature>